<name>A0ABP3QXI7_9PROT</name>
<evidence type="ECO:0000259" key="1">
    <source>
        <dbReference type="Pfam" id="PF07883"/>
    </source>
</evidence>
<dbReference type="CDD" id="cd06980">
    <property type="entry name" value="cupin_bxe_c0505"/>
    <property type="match status" value="1"/>
</dbReference>
<reference evidence="3" key="1">
    <citation type="journal article" date="2019" name="Int. J. Syst. Evol. Microbiol.">
        <title>The Global Catalogue of Microorganisms (GCM) 10K type strain sequencing project: providing services to taxonomists for standard genome sequencing and annotation.</title>
        <authorList>
            <consortium name="The Broad Institute Genomics Platform"/>
            <consortium name="The Broad Institute Genome Sequencing Center for Infectious Disease"/>
            <person name="Wu L."/>
            <person name="Ma J."/>
        </authorList>
    </citation>
    <scope>NUCLEOTIDE SEQUENCE [LARGE SCALE GENOMIC DNA]</scope>
    <source>
        <strain evidence="3">JCM 9933</strain>
    </source>
</reference>
<dbReference type="EMBL" id="BAAAFZ010000061">
    <property type="protein sequence ID" value="GAA0596458.1"/>
    <property type="molecule type" value="Genomic_DNA"/>
</dbReference>
<protein>
    <submittedName>
        <fullName evidence="2">Cupin domain-containing protein</fullName>
    </submittedName>
</protein>
<sequence length="144" mass="15758">MDESSTTSHQGSDKARAPVRLSVATKDNTPFVPGRRVFFKYRDLGVSAATGGRMRAQVMSAISGMTEPTGWHQHLCEAQFIYVLRGWLELEFEDGTRTRSVPGDAILIPGGMKHNEIATSDDVEILEISVPGDMRTKACDPPGH</sequence>
<dbReference type="SUPFAM" id="SSF51182">
    <property type="entry name" value="RmlC-like cupins"/>
    <property type="match status" value="1"/>
</dbReference>
<gene>
    <name evidence="2" type="ORF">GCM10009416_38510</name>
</gene>
<dbReference type="InterPro" id="IPR011051">
    <property type="entry name" value="RmlC_Cupin_sf"/>
</dbReference>
<dbReference type="Pfam" id="PF07883">
    <property type="entry name" value="Cupin_2"/>
    <property type="match status" value="1"/>
</dbReference>
<proteinExistence type="predicted"/>
<feature type="domain" description="Cupin type-2" evidence="1">
    <location>
        <begin position="69"/>
        <end position="126"/>
    </location>
</feature>
<evidence type="ECO:0000313" key="2">
    <source>
        <dbReference type="EMBL" id="GAA0596458.1"/>
    </source>
</evidence>
<comment type="caution">
    <text evidence="2">The sequence shown here is derived from an EMBL/GenBank/DDBJ whole genome shotgun (WGS) entry which is preliminary data.</text>
</comment>
<dbReference type="InterPro" id="IPR014710">
    <property type="entry name" value="RmlC-like_jellyroll"/>
</dbReference>
<dbReference type="InterPro" id="IPR013096">
    <property type="entry name" value="Cupin_2"/>
</dbReference>
<organism evidence="2 3">
    <name type="scientific">Craurococcus roseus</name>
    <dbReference type="NCBI Taxonomy" id="77585"/>
    <lineage>
        <taxon>Bacteria</taxon>
        <taxon>Pseudomonadati</taxon>
        <taxon>Pseudomonadota</taxon>
        <taxon>Alphaproteobacteria</taxon>
        <taxon>Acetobacterales</taxon>
        <taxon>Acetobacteraceae</taxon>
        <taxon>Craurococcus</taxon>
    </lineage>
</organism>
<evidence type="ECO:0000313" key="3">
    <source>
        <dbReference type="Proteomes" id="UP001501588"/>
    </source>
</evidence>
<keyword evidence="3" id="KW-1185">Reference proteome</keyword>
<accession>A0ABP3QXI7</accession>
<dbReference type="Gene3D" id="2.60.120.10">
    <property type="entry name" value="Jelly Rolls"/>
    <property type="match status" value="1"/>
</dbReference>
<dbReference type="Proteomes" id="UP001501588">
    <property type="component" value="Unassembled WGS sequence"/>
</dbReference>